<name>A0A061STA2_9RHOB</name>
<dbReference type="eggNOG" id="ENOG5032SN0">
    <property type="taxonomic scope" value="Bacteria"/>
</dbReference>
<comment type="caution">
    <text evidence="2">The sequence shown here is derived from an EMBL/GenBank/DDBJ whole genome shotgun (WGS) entry which is preliminary data.</text>
</comment>
<protein>
    <submittedName>
        <fullName evidence="2">Uncharacterized protein</fullName>
    </submittedName>
</protein>
<organism evidence="2 3">
    <name type="scientific">Sulfitobacter mediterraneus</name>
    <dbReference type="NCBI Taxonomy" id="83219"/>
    <lineage>
        <taxon>Bacteria</taxon>
        <taxon>Pseudomonadati</taxon>
        <taxon>Pseudomonadota</taxon>
        <taxon>Alphaproteobacteria</taxon>
        <taxon>Rhodobacterales</taxon>
        <taxon>Roseobacteraceae</taxon>
        <taxon>Sulfitobacter</taxon>
    </lineage>
</organism>
<dbReference type="Proteomes" id="UP000027337">
    <property type="component" value="Unassembled WGS sequence"/>
</dbReference>
<sequence>MSPEAAEPFEIGLRFRRSARNRGTVITLGVIWGVLLAALLMLDAAWWIIAFLGAFTLPALWDLARDTQSGLDLSQTDLSWFTGRRSADIALEDIDHMRLDTRLDFSVRATAVLKTGRKIRLPFECTPPHQAFEDALTAQGMQVRRTHFQLRQ</sequence>
<dbReference type="RefSeq" id="WP_051583979.1">
    <property type="nucleotide sequence ID" value="NZ_JEMU01000001.1"/>
</dbReference>
<keyword evidence="1" id="KW-0472">Membrane</keyword>
<feature type="transmembrane region" description="Helical" evidence="1">
    <location>
        <begin position="23"/>
        <end position="40"/>
    </location>
</feature>
<gene>
    <name evidence="2" type="ORF">PM02_01665</name>
</gene>
<keyword evidence="1" id="KW-0812">Transmembrane</keyword>
<evidence type="ECO:0000313" key="3">
    <source>
        <dbReference type="Proteomes" id="UP000027337"/>
    </source>
</evidence>
<dbReference type="STRING" id="83219.PM02_01665"/>
<evidence type="ECO:0000313" key="2">
    <source>
        <dbReference type="EMBL" id="KAJ04941.1"/>
    </source>
</evidence>
<proteinExistence type="predicted"/>
<keyword evidence="1" id="KW-1133">Transmembrane helix</keyword>
<keyword evidence="3" id="KW-1185">Reference proteome</keyword>
<accession>A0A061STA2</accession>
<evidence type="ECO:0000256" key="1">
    <source>
        <dbReference type="SAM" id="Phobius"/>
    </source>
</evidence>
<dbReference type="AlphaFoldDB" id="A0A061STA2"/>
<dbReference type="EMBL" id="JEMU01000001">
    <property type="protein sequence ID" value="KAJ04941.1"/>
    <property type="molecule type" value="Genomic_DNA"/>
</dbReference>
<reference evidence="2 3" key="1">
    <citation type="journal article" date="2014" name="Genome Announc.">
        <title>Draft Genome Sequences of Two Isolates of the Roseobacter Group, Sulfitobacter sp. Strains 3SOLIMAR09 and 1FIGIMAR09, from Harbors of Mallorca Island (Mediterranean Sea).</title>
        <authorList>
            <person name="Mas-Llado M."/>
            <person name="Pina-Villalonga J.M."/>
            <person name="Brunet-Galmes I."/>
            <person name="Nogales B."/>
            <person name="Bosch R."/>
        </authorList>
    </citation>
    <scope>NUCLEOTIDE SEQUENCE [LARGE SCALE GENOMIC DNA]</scope>
    <source>
        <strain evidence="2 3">1FIGIMAR09</strain>
    </source>
</reference>